<feature type="transmembrane region" description="Helical" evidence="5">
    <location>
        <begin position="65"/>
        <end position="85"/>
    </location>
</feature>
<dbReference type="Pfam" id="PF04479">
    <property type="entry name" value="RTA1"/>
    <property type="match status" value="1"/>
</dbReference>
<comment type="subcellular location">
    <subcellularLocation>
        <location evidence="1">Membrane</location>
        <topology evidence="1">Multi-pass membrane protein</topology>
    </subcellularLocation>
</comment>
<dbReference type="OrthoDB" id="4521223at2759"/>
<accession>A0A8K0SJS9</accession>
<evidence type="ECO:0000256" key="5">
    <source>
        <dbReference type="SAM" id="Phobius"/>
    </source>
</evidence>
<dbReference type="GO" id="GO:0005886">
    <property type="term" value="C:plasma membrane"/>
    <property type="evidence" value="ECO:0007669"/>
    <property type="project" value="TreeGrafter"/>
</dbReference>
<comment type="caution">
    <text evidence="6">The sequence shown here is derived from an EMBL/GenBank/DDBJ whole genome shotgun (WGS) entry which is preliminary data.</text>
</comment>
<keyword evidence="3 5" id="KW-1133">Transmembrane helix</keyword>
<evidence type="ECO:0000256" key="4">
    <source>
        <dbReference type="ARBA" id="ARBA00023136"/>
    </source>
</evidence>
<feature type="transmembrane region" description="Helical" evidence="5">
    <location>
        <begin position="178"/>
        <end position="200"/>
    </location>
</feature>
<keyword evidence="4 5" id="KW-0472">Membrane</keyword>
<dbReference type="AlphaFoldDB" id="A0A8K0SJS9"/>
<dbReference type="EMBL" id="JAGPNK010000011">
    <property type="protein sequence ID" value="KAH7311524.1"/>
    <property type="molecule type" value="Genomic_DNA"/>
</dbReference>
<feature type="transmembrane region" description="Helical" evidence="5">
    <location>
        <begin position="287"/>
        <end position="307"/>
    </location>
</feature>
<name>A0A8K0SJS9_9HYPO</name>
<protein>
    <submittedName>
        <fullName evidence="6">RTA1 like protein-domain-containing protein</fullName>
    </submittedName>
</protein>
<evidence type="ECO:0000256" key="2">
    <source>
        <dbReference type="ARBA" id="ARBA00022692"/>
    </source>
</evidence>
<dbReference type="GO" id="GO:0000324">
    <property type="term" value="C:fungal-type vacuole"/>
    <property type="evidence" value="ECO:0007669"/>
    <property type="project" value="TreeGrafter"/>
</dbReference>
<evidence type="ECO:0000313" key="6">
    <source>
        <dbReference type="EMBL" id="KAH7311524.1"/>
    </source>
</evidence>
<feature type="transmembrane region" description="Helical" evidence="5">
    <location>
        <begin position="97"/>
        <end position="124"/>
    </location>
</feature>
<keyword evidence="7" id="KW-1185">Reference proteome</keyword>
<dbReference type="PANTHER" id="PTHR31465:SF8">
    <property type="entry name" value="DOMAIN PROTEIN, PUTATIVE (AFU_ORTHOLOGUE AFUA_6G14140)-RELATED"/>
    <property type="match status" value="1"/>
</dbReference>
<gene>
    <name evidence="6" type="ORF">B0I35DRAFT_65154</name>
</gene>
<dbReference type="PANTHER" id="PTHR31465">
    <property type="entry name" value="PROTEIN RTA1-RELATED"/>
    <property type="match status" value="1"/>
</dbReference>
<proteinExistence type="predicted"/>
<evidence type="ECO:0000256" key="3">
    <source>
        <dbReference type="ARBA" id="ARBA00022989"/>
    </source>
</evidence>
<reference evidence="6" key="1">
    <citation type="journal article" date="2021" name="Nat. Commun.">
        <title>Genetic determinants of endophytism in the Arabidopsis root mycobiome.</title>
        <authorList>
            <person name="Mesny F."/>
            <person name="Miyauchi S."/>
            <person name="Thiergart T."/>
            <person name="Pickel B."/>
            <person name="Atanasova L."/>
            <person name="Karlsson M."/>
            <person name="Huettel B."/>
            <person name="Barry K.W."/>
            <person name="Haridas S."/>
            <person name="Chen C."/>
            <person name="Bauer D."/>
            <person name="Andreopoulos W."/>
            <person name="Pangilinan J."/>
            <person name="LaButti K."/>
            <person name="Riley R."/>
            <person name="Lipzen A."/>
            <person name="Clum A."/>
            <person name="Drula E."/>
            <person name="Henrissat B."/>
            <person name="Kohler A."/>
            <person name="Grigoriev I.V."/>
            <person name="Martin F.M."/>
            <person name="Hacquard S."/>
        </authorList>
    </citation>
    <scope>NUCLEOTIDE SEQUENCE</scope>
    <source>
        <strain evidence="6">MPI-CAGE-CH-0235</strain>
    </source>
</reference>
<feature type="transmembrane region" description="Helical" evidence="5">
    <location>
        <begin position="136"/>
        <end position="158"/>
    </location>
</feature>
<dbReference type="Proteomes" id="UP000813444">
    <property type="component" value="Unassembled WGS sequence"/>
</dbReference>
<evidence type="ECO:0000313" key="7">
    <source>
        <dbReference type="Proteomes" id="UP000813444"/>
    </source>
</evidence>
<keyword evidence="2 5" id="KW-0812">Transmembrane</keyword>
<organism evidence="6 7">
    <name type="scientific">Stachybotrys elegans</name>
    <dbReference type="NCBI Taxonomy" id="80388"/>
    <lineage>
        <taxon>Eukaryota</taxon>
        <taxon>Fungi</taxon>
        <taxon>Dikarya</taxon>
        <taxon>Ascomycota</taxon>
        <taxon>Pezizomycotina</taxon>
        <taxon>Sordariomycetes</taxon>
        <taxon>Hypocreomycetidae</taxon>
        <taxon>Hypocreales</taxon>
        <taxon>Stachybotryaceae</taxon>
        <taxon>Stachybotrys</taxon>
    </lineage>
</organism>
<feature type="transmembrane region" description="Helical" evidence="5">
    <location>
        <begin position="38"/>
        <end position="58"/>
    </location>
</feature>
<sequence>MSSNNTDLFPPNYSNCDEVDDRCAIEFTVYGTELSGPAAVFFAIVYILLLLAQLYFGFRGRMWSFTIWLGLGSLLEILGYLGRFALSRNPWELNAFIVQYVCLLLAPTLVAAAISVTFKHLVIWYGSRWSLLRPRLYPWVFVGTDFISIFIQVIGGGVSAQNAAGEGNETTQTLAEALIIGGVAFQVANMLCCAALMLVYARRRRSEIGKGFMSIDSQANLTPGTYGAPPRGPVPTSRSEATLEEAKRVRWFIYGLGLAYTLIIIRCIYRIAETIPEISLEVMRNEPLFLVFDGAMIFIAVLTVTVLHPQRCFPFLGLKARDRPSNSPSEVEMQGRARQ</sequence>
<dbReference type="InterPro" id="IPR007568">
    <property type="entry name" value="RTA1"/>
</dbReference>
<feature type="transmembrane region" description="Helical" evidence="5">
    <location>
        <begin position="251"/>
        <end position="272"/>
    </location>
</feature>
<evidence type="ECO:0000256" key="1">
    <source>
        <dbReference type="ARBA" id="ARBA00004141"/>
    </source>
</evidence>